<evidence type="ECO:0000256" key="1">
    <source>
        <dbReference type="ARBA" id="ARBA00022603"/>
    </source>
</evidence>
<dbReference type="InterPro" id="IPR001091">
    <property type="entry name" value="RM_Methyltransferase"/>
</dbReference>
<dbReference type="Proteomes" id="UP000261032">
    <property type="component" value="Unassembled WGS sequence"/>
</dbReference>
<dbReference type="EMBL" id="QUSL01000098">
    <property type="protein sequence ID" value="RGD74879.1"/>
    <property type="molecule type" value="Genomic_DNA"/>
</dbReference>
<comment type="similarity">
    <text evidence="4">Belongs to the N(4)/N(6)-methyltransferase family.</text>
</comment>
<dbReference type="GO" id="GO:0008170">
    <property type="term" value="F:N-methyltransferase activity"/>
    <property type="evidence" value="ECO:0007669"/>
    <property type="project" value="InterPro"/>
</dbReference>
<reference evidence="6 7" key="1">
    <citation type="submission" date="2018-08" db="EMBL/GenBank/DDBJ databases">
        <title>A genome reference for cultivated species of the human gut microbiota.</title>
        <authorList>
            <person name="Zou Y."/>
            <person name="Xue W."/>
            <person name="Luo G."/>
        </authorList>
    </citation>
    <scope>NUCLEOTIDE SEQUENCE [LARGE SCALE GENOMIC DNA]</scope>
    <source>
        <strain evidence="6 7">OM06-4</strain>
    </source>
</reference>
<evidence type="ECO:0000256" key="4">
    <source>
        <dbReference type="RuleBase" id="RU362026"/>
    </source>
</evidence>
<name>A0A3E3E127_9FIRM</name>
<feature type="domain" description="DNA methylase N-4/N-6" evidence="5">
    <location>
        <begin position="101"/>
        <end position="335"/>
    </location>
</feature>
<dbReference type="GO" id="GO:0009307">
    <property type="term" value="P:DNA restriction-modification system"/>
    <property type="evidence" value="ECO:0007669"/>
    <property type="project" value="UniProtKB-KW"/>
</dbReference>
<gene>
    <name evidence="6" type="ORF">DXB93_19510</name>
</gene>
<evidence type="ECO:0000259" key="5">
    <source>
        <dbReference type="Pfam" id="PF01555"/>
    </source>
</evidence>
<keyword evidence="3" id="KW-0680">Restriction system</keyword>
<dbReference type="PRINTS" id="PR00508">
    <property type="entry name" value="S21N4MTFRASE"/>
</dbReference>
<organism evidence="6 7">
    <name type="scientific">Thomasclavelia ramosa</name>
    <dbReference type="NCBI Taxonomy" id="1547"/>
    <lineage>
        <taxon>Bacteria</taxon>
        <taxon>Bacillati</taxon>
        <taxon>Bacillota</taxon>
        <taxon>Erysipelotrichia</taxon>
        <taxon>Erysipelotrichales</taxon>
        <taxon>Coprobacillaceae</taxon>
        <taxon>Thomasclavelia</taxon>
    </lineage>
</organism>
<comment type="caution">
    <text evidence="6">The sequence shown here is derived from an EMBL/GenBank/DDBJ whole genome shotgun (WGS) entry which is preliminary data.</text>
</comment>
<dbReference type="EC" id="2.1.1.-" evidence="4"/>
<dbReference type="InterPro" id="IPR029063">
    <property type="entry name" value="SAM-dependent_MTases_sf"/>
</dbReference>
<protein>
    <recommendedName>
        <fullName evidence="4">Methyltransferase</fullName>
        <ecNumber evidence="4">2.1.1.-</ecNumber>
    </recommendedName>
</protein>
<evidence type="ECO:0000256" key="2">
    <source>
        <dbReference type="ARBA" id="ARBA00022679"/>
    </source>
</evidence>
<dbReference type="RefSeq" id="WP_117582785.1">
    <property type="nucleotide sequence ID" value="NZ_QUSL01000098.1"/>
</dbReference>
<dbReference type="GO" id="GO:0032259">
    <property type="term" value="P:methylation"/>
    <property type="evidence" value="ECO:0007669"/>
    <property type="project" value="UniProtKB-KW"/>
</dbReference>
<dbReference type="Pfam" id="PF01555">
    <property type="entry name" value="N6_N4_Mtase"/>
    <property type="match status" value="1"/>
</dbReference>
<dbReference type="Gene3D" id="3.40.50.150">
    <property type="entry name" value="Vaccinia Virus protein VP39"/>
    <property type="match status" value="1"/>
</dbReference>
<dbReference type="AlphaFoldDB" id="A0A3E3E127"/>
<proteinExistence type="inferred from homology"/>
<accession>A0A3E3E127</accession>
<keyword evidence="2 6" id="KW-0808">Transferase</keyword>
<sequence length="389" mass="44400">MGLEESSMKKATIQMNLFDYFYEQDNFTIKEATELVKEVRGKRVNDESIRARIYEGIDRGIFKRVSRGVYKVESQINGTTNQCLLINGDGRDLSMIKDNSIDGIITDHPYKLPKQLKGGNRNFAEYELFKYEEKDFKEKSRVLKDGAFIVEFLPEESEINYEYLYEIKQMAKKSGLKYFAKVPWIKGNSVANTGRKSKNTEDVMIFSKGKPRSLKLNAKKNIQTALNNGLDIKGMGSSQVKALLEENNLVVHYMSGTSSMLPTQFNYQPKSITKRVHQAEKPVELLKEIISYISLPYEVILDQFAGSGNLAVAALNMSRNAIVIEGVENIQNTSQEKRNLAKENFNLMKKNIEEHLDKKATIIDINPVTYSNESTVGYEKLENDYDLEL</sequence>
<dbReference type="GO" id="GO:0003677">
    <property type="term" value="F:DNA binding"/>
    <property type="evidence" value="ECO:0007669"/>
    <property type="project" value="InterPro"/>
</dbReference>
<evidence type="ECO:0000256" key="3">
    <source>
        <dbReference type="ARBA" id="ARBA00022747"/>
    </source>
</evidence>
<evidence type="ECO:0000313" key="6">
    <source>
        <dbReference type="EMBL" id="RGD74879.1"/>
    </source>
</evidence>
<keyword evidence="1 6" id="KW-0489">Methyltransferase</keyword>
<evidence type="ECO:0000313" key="7">
    <source>
        <dbReference type="Proteomes" id="UP000261032"/>
    </source>
</evidence>
<dbReference type="SUPFAM" id="SSF53335">
    <property type="entry name" value="S-adenosyl-L-methionine-dependent methyltransferases"/>
    <property type="match status" value="1"/>
</dbReference>
<dbReference type="InterPro" id="IPR002941">
    <property type="entry name" value="DNA_methylase_N4/N6"/>
</dbReference>